<accession>A0AC35FAI1</accession>
<organism evidence="1 2">
    <name type="scientific">Panagrolaimus sp. PS1159</name>
    <dbReference type="NCBI Taxonomy" id="55785"/>
    <lineage>
        <taxon>Eukaryota</taxon>
        <taxon>Metazoa</taxon>
        <taxon>Ecdysozoa</taxon>
        <taxon>Nematoda</taxon>
        <taxon>Chromadorea</taxon>
        <taxon>Rhabditida</taxon>
        <taxon>Tylenchina</taxon>
        <taxon>Panagrolaimomorpha</taxon>
        <taxon>Panagrolaimoidea</taxon>
        <taxon>Panagrolaimidae</taxon>
        <taxon>Panagrolaimus</taxon>
    </lineage>
</organism>
<dbReference type="WBParaSite" id="PS1159_v2.g15447.t1">
    <property type="protein sequence ID" value="PS1159_v2.g15447.t1"/>
    <property type="gene ID" value="PS1159_v2.g15447"/>
</dbReference>
<evidence type="ECO:0000313" key="2">
    <source>
        <dbReference type="WBParaSite" id="PS1159_v2.g15447.t1"/>
    </source>
</evidence>
<protein>
    <submittedName>
        <fullName evidence="2">Fibrinogen C-terminal domain-containing protein</fullName>
    </submittedName>
</protein>
<sequence>MKSLAIFILLLGYVSSEFSLTILLNEFNNGQGFLANGEHCSSFWFAGIQCNIQLTVSVDLTPKGSDNPCNNNKTTTINLGNVTSNSNRILFSEQSYGSWKNPQIFNNQDGFYDGFQLCVVAREATTGALIDTIVADRIDSHRVNDFAYWSNERLNGTIDPTLTLFAWTVVGDMDFPPVTRPPVTVPTTTPLNLPDDFQGNTAQTVIQSRGEDPANADFDMLEFDNFKSPIGTPGPKNHFWFGLDNMNLLTTGRNIQYNMTIVFCCKNTQIARQFYNSFKVGDASTYYKLQGKADHGQQYGLSYGPPSDFGTKFGTNQSYNGLPRSICPASSLLDNPEGNIGGWWFGSCSNNLNGHYYPIDDETFADKNQCTLDQTKARASFGIGIELNNGPVSGSGESLNWISATRVRMAVYRADGNGVPTTSNFCDN</sequence>
<evidence type="ECO:0000313" key="1">
    <source>
        <dbReference type="Proteomes" id="UP000887580"/>
    </source>
</evidence>
<proteinExistence type="predicted"/>
<name>A0AC35FAI1_9BILA</name>
<dbReference type="Proteomes" id="UP000887580">
    <property type="component" value="Unplaced"/>
</dbReference>
<reference evidence="2" key="1">
    <citation type="submission" date="2022-11" db="UniProtKB">
        <authorList>
            <consortium name="WormBaseParasite"/>
        </authorList>
    </citation>
    <scope>IDENTIFICATION</scope>
</reference>